<sequence length="235" mass="25690">MRTPARIADPVRRILQAMSGRPLLAARIRLEVGDRSAITEPDRPMVIVANHASGLDSQVLRAALPPRLRRRTTVAAGSQSPDAALAGGRSVLIFPEQERSTDGVMGAFTETAAALAIRHRAPVLPVGIRGTYAVLPSGRTWPPKLPFGHVRPRVSVRFGSVLHADPDETASSFTDRISDAVRTAIAEDRTTWWQSLRHGHDAATLPPAGSWRRIWEQSQSPRPGGQPRRPRIWKG</sequence>
<accession>A0A1H2A6B6</accession>
<feature type="domain" description="Phospholipid/glycerol acyltransferase" evidence="4">
    <location>
        <begin position="45"/>
        <end position="131"/>
    </location>
</feature>
<evidence type="ECO:0000256" key="1">
    <source>
        <dbReference type="ARBA" id="ARBA00022679"/>
    </source>
</evidence>
<dbReference type="PANTHER" id="PTHR10434">
    <property type="entry name" value="1-ACYL-SN-GLYCEROL-3-PHOSPHATE ACYLTRANSFERASE"/>
    <property type="match status" value="1"/>
</dbReference>
<keyword evidence="6" id="KW-1185">Reference proteome</keyword>
<dbReference type="STRING" id="630515.SAMN04489812_5696"/>
<dbReference type="RefSeq" id="WP_091530254.1">
    <property type="nucleotide sequence ID" value="NZ_LT629772.1"/>
</dbReference>
<proteinExistence type="predicted"/>
<keyword evidence="2 5" id="KW-0012">Acyltransferase</keyword>
<dbReference type="EMBL" id="LT629772">
    <property type="protein sequence ID" value="SDT41454.1"/>
    <property type="molecule type" value="Genomic_DNA"/>
</dbReference>
<evidence type="ECO:0000313" key="6">
    <source>
        <dbReference type="Proteomes" id="UP000199103"/>
    </source>
</evidence>
<keyword evidence="1 5" id="KW-0808">Transferase</keyword>
<evidence type="ECO:0000256" key="2">
    <source>
        <dbReference type="ARBA" id="ARBA00023315"/>
    </source>
</evidence>
<protein>
    <submittedName>
        <fullName evidence="5">1-acyl-sn-glycerol-3-phosphate acyltransferase</fullName>
    </submittedName>
</protein>
<evidence type="ECO:0000259" key="4">
    <source>
        <dbReference type="SMART" id="SM00563"/>
    </source>
</evidence>
<dbReference type="Proteomes" id="UP000199103">
    <property type="component" value="Chromosome I"/>
</dbReference>
<dbReference type="CDD" id="cd07989">
    <property type="entry name" value="LPLAT_AGPAT-like"/>
    <property type="match status" value="1"/>
</dbReference>
<dbReference type="InterPro" id="IPR002123">
    <property type="entry name" value="Plipid/glycerol_acylTrfase"/>
</dbReference>
<dbReference type="AlphaFoldDB" id="A0A1H2A6B6"/>
<dbReference type="GO" id="GO:0006654">
    <property type="term" value="P:phosphatidic acid biosynthetic process"/>
    <property type="evidence" value="ECO:0007669"/>
    <property type="project" value="TreeGrafter"/>
</dbReference>
<dbReference type="SMART" id="SM00563">
    <property type="entry name" value="PlsC"/>
    <property type="match status" value="1"/>
</dbReference>
<dbReference type="GO" id="GO:0003841">
    <property type="term" value="F:1-acylglycerol-3-phosphate O-acyltransferase activity"/>
    <property type="evidence" value="ECO:0007669"/>
    <property type="project" value="TreeGrafter"/>
</dbReference>
<name>A0A1H2A6B6_9ACTN</name>
<dbReference type="PANTHER" id="PTHR10434:SF40">
    <property type="entry name" value="1-ACYL-SN-GLYCEROL-3-PHOSPHATE ACYLTRANSFERASE"/>
    <property type="match status" value="1"/>
</dbReference>
<organism evidence="5 6">
    <name type="scientific">Microlunatus soli</name>
    <dbReference type="NCBI Taxonomy" id="630515"/>
    <lineage>
        <taxon>Bacteria</taxon>
        <taxon>Bacillati</taxon>
        <taxon>Actinomycetota</taxon>
        <taxon>Actinomycetes</taxon>
        <taxon>Propionibacteriales</taxon>
        <taxon>Propionibacteriaceae</taxon>
        <taxon>Microlunatus</taxon>
    </lineage>
</organism>
<evidence type="ECO:0000313" key="5">
    <source>
        <dbReference type="EMBL" id="SDT41454.1"/>
    </source>
</evidence>
<evidence type="ECO:0000256" key="3">
    <source>
        <dbReference type="SAM" id="MobiDB-lite"/>
    </source>
</evidence>
<feature type="region of interest" description="Disordered" evidence="3">
    <location>
        <begin position="216"/>
        <end position="235"/>
    </location>
</feature>
<gene>
    <name evidence="5" type="ORF">SAMN04489812_5696</name>
</gene>
<dbReference type="SUPFAM" id="SSF69593">
    <property type="entry name" value="Glycerol-3-phosphate (1)-acyltransferase"/>
    <property type="match status" value="1"/>
</dbReference>
<feature type="compositionally biased region" description="Low complexity" evidence="3">
    <location>
        <begin position="217"/>
        <end position="227"/>
    </location>
</feature>
<reference evidence="5 6" key="1">
    <citation type="submission" date="2016-10" db="EMBL/GenBank/DDBJ databases">
        <authorList>
            <person name="de Groot N.N."/>
        </authorList>
    </citation>
    <scope>NUCLEOTIDE SEQUENCE [LARGE SCALE GENOMIC DNA]</scope>
    <source>
        <strain evidence="5 6">DSM 21800</strain>
    </source>
</reference>